<evidence type="ECO:0008006" key="4">
    <source>
        <dbReference type="Google" id="ProtNLM"/>
    </source>
</evidence>
<name>A0A1I0VUX2_9FIRM</name>
<evidence type="ECO:0000313" key="3">
    <source>
        <dbReference type="Proteomes" id="UP000198838"/>
    </source>
</evidence>
<dbReference type="STRING" id="1120918.SAMN05216249_102216"/>
<keyword evidence="3" id="KW-1185">Reference proteome</keyword>
<dbReference type="OrthoDB" id="2051525at2"/>
<dbReference type="Proteomes" id="UP000198838">
    <property type="component" value="Unassembled WGS sequence"/>
</dbReference>
<feature type="transmembrane region" description="Helical" evidence="1">
    <location>
        <begin position="52"/>
        <end position="73"/>
    </location>
</feature>
<keyword evidence="1" id="KW-0472">Membrane</keyword>
<keyword evidence="1" id="KW-0812">Transmembrane</keyword>
<proteinExistence type="predicted"/>
<evidence type="ECO:0000313" key="2">
    <source>
        <dbReference type="EMBL" id="SFA80215.1"/>
    </source>
</evidence>
<evidence type="ECO:0000256" key="1">
    <source>
        <dbReference type="SAM" id="Phobius"/>
    </source>
</evidence>
<accession>A0A1I0VUX2</accession>
<dbReference type="EMBL" id="FOJY01000002">
    <property type="protein sequence ID" value="SFA80215.1"/>
    <property type="molecule type" value="Genomic_DNA"/>
</dbReference>
<dbReference type="RefSeq" id="WP_092870327.1">
    <property type="nucleotide sequence ID" value="NZ_FOJY01000002.1"/>
</dbReference>
<organism evidence="2 3">
    <name type="scientific">Acetitomaculum ruminis DSM 5522</name>
    <dbReference type="NCBI Taxonomy" id="1120918"/>
    <lineage>
        <taxon>Bacteria</taxon>
        <taxon>Bacillati</taxon>
        <taxon>Bacillota</taxon>
        <taxon>Clostridia</taxon>
        <taxon>Lachnospirales</taxon>
        <taxon>Lachnospiraceae</taxon>
        <taxon>Acetitomaculum</taxon>
    </lineage>
</organism>
<sequence length="154" mass="18240">MATRQDKRYMYGSLAPQIEPERFPKRRKNKRPVKRIDPRIVNKRNRELNFSAGYVVFLSICALMVCCSFLVLLKLKSDQINLKDEISSTKQAIIELKDDNDTHYDRILSSIDYNEIKRIAIDEYGMVYPNKDQIYNYNVEEDDCMNQYEDIPTK</sequence>
<protein>
    <recommendedName>
        <fullName evidence="4">Cell division protein FtsL</fullName>
    </recommendedName>
</protein>
<dbReference type="AlphaFoldDB" id="A0A1I0VUX2"/>
<gene>
    <name evidence="2" type="ORF">SAMN05216249_102216</name>
</gene>
<keyword evidence="1" id="KW-1133">Transmembrane helix</keyword>
<reference evidence="2 3" key="1">
    <citation type="submission" date="2016-10" db="EMBL/GenBank/DDBJ databases">
        <authorList>
            <person name="de Groot N.N."/>
        </authorList>
    </citation>
    <scope>NUCLEOTIDE SEQUENCE [LARGE SCALE GENOMIC DNA]</scope>
    <source>
        <strain evidence="2 3">DSM 5522</strain>
    </source>
</reference>